<dbReference type="EMBL" id="JAIWYP010000001">
    <property type="protein sequence ID" value="KAH3877747.1"/>
    <property type="molecule type" value="Genomic_DNA"/>
</dbReference>
<evidence type="ECO:0000313" key="2">
    <source>
        <dbReference type="Proteomes" id="UP000828390"/>
    </source>
</evidence>
<name>A0A9D4MHL7_DREPO</name>
<protein>
    <submittedName>
        <fullName evidence="1">Uncharacterized protein</fullName>
    </submittedName>
</protein>
<keyword evidence="2" id="KW-1185">Reference proteome</keyword>
<reference evidence="1" key="2">
    <citation type="submission" date="2020-11" db="EMBL/GenBank/DDBJ databases">
        <authorList>
            <person name="McCartney M.A."/>
            <person name="Auch B."/>
            <person name="Kono T."/>
            <person name="Mallez S."/>
            <person name="Becker A."/>
            <person name="Gohl D.M."/>
            <person name="Silverstein K.A.T."/>
            <person name="Koren S."/>
            <person name="Bechman K.B."/>
            <person name="Herman A."/>
            <person name="Abrahante J.E."/>
            <person name="Garbe J."/>
        </authorList>
    </citation>
    <scope>NUCLEOTIDE SEQUENCE</scope>
    <source>
        <strain evidence="1">Duluth1</strain>
        <tissue evidence="1">Whole animal</tissue>
    </source>
</reference>
<comment type="caution">
    <text evidence="1">The sequence shown here is derived from an EMBL/GenBank/DDBJ whole genome shotgun (WGS) entry which is preliminary data.</text>
</comment>
<evidence type="ECO:0000313" key="1">
    <source>
        <dbReference type="EMBL" id="KAH3877747.1"/>
    </source>
</evidence>
<accession>A0A9D4MHL7</accession>
<dbReference type="AlphaFoldDB" id="A0A9D4MHL7"/>
<sequence length="162" mass="17426">MPAVFLAVSHFQSGLRDSCVMMSTDNTSVVTYIQAQGGNTFSLPVSESQGITCSLQDAQYFSSGQIYSRSPQRPGGLVVSQTPVTTIRVDTSSRSDQSDLSHFWLSSGRPICDQTQPKASTVCESSVRSSSVGSRCAFVDWDQLDAYAYPPPILITQILASG</sequence>
<proteinExistence type="predicted"/>
<organism evidence="1 2">
    <name type="scientific">Dreissena polymorpha</name>
    <name type="common">Zebra mussel</name>
    <name type="synonym">Mytilus polymorpha</name>
    <dbReference type="NCBI Taxonomy" id="45954"/>
    <lineage>
        <taxon>Eukaryota</taxon>
        <taxon>Metazoa</taxon>
        <taxon>Spiralia</taxon>
        <taxon>Lophotrochozoa</taxon>
        <taxon>Mollusca</taxon>
        <taxon>Bivalvia</taxon>
        <taxon>Autobranchia</taxon>
        <taxon>Heteroconchia</taxon>
        <taxon>Euheterodonta</taxon>
        <taxon>Imparidentia</taxon>
        <taxon>Neoheterodontei</taxon>
        <taxon>Myida</taxon>
        <taxon>Dreissenoidea</taxon>
        <taxon>Dreissenidae</taxon>
        <taxon>Dreissena</taxon>
    </lineage>
</organism>
<reference evidence="1" key="1">
    <citation type="journal article" date="2019" name="bioRxiv">
        <title>The Genome of the Zebra Mussel, Dreissena polymorpha: A Resource for Invasive Species Research.</title>
        <authorList>
            <person name="McCartney M.A."/>
            <person name="Auch B."/>
            <person name="Kono T."/>
            <person name="Mallez S."/>
            <person name="Zhang Y."/>
            <person name="Obille A."/>
            <person name="Becker A."/>
            <person name="Abrahante J.E."/>
            <person name="Garbe J."/>
            <person name="Badalamenti J.P."/>
            <person name="Herman A."/>
            <person name="Mangelson H."/>
            <person name="Liachko I."/>
            <person name="Sullivan S."/>
            <person name="Sone E.D."/>
            <person name="Koren S."/>
            <person name="Silverstein K.A.T."/>
            <person name="Beckman K.B."/>
            <person name="Gohl D.M."/>
        </authorList>
    </citation>
    <scope>NUCLEOTIDE SEQUENCE</scope>
    <source>
        <strain evidence="1">Duluth1</strain>
        <tissue evidence="1">Whole animal</tissue>
    </source>
</reference>
<gene>
    <name evidence="1" type="ORF">DPMN_001625</name>
</gene>
<dbReference type="Proteomes" id="UP000828390">
    <property type="component" value="Unassembled WGS sequence"/>
</dbReference>